<sequence>MRFLLLLIIRFLACSSIMTFLMTNRTVMRGAIGYKEKATKASGNQELRIKKHLLSSTFPNTLNLLFSTILPFLKIDNKKKWGRSCIIYKASEQKMSSKKKAWNTVKKGLNRVFQIDLEATQLKTK</sequence>
<protein>
    <submittedName>
        <fullName evidence="1">Uncharacterized protein</fullName>
    </submittedName>
</protein>
<dbReference type="EMBL" id="ML120558">
    <property type="protein sequence ID" value="RPA89743.1"/>
    <property type="molecule type" value="Genomic_DNA"/>
</dbReference>
<dbReference type="AlphaFoldDB" id="A0A3N4IU81"/>
<accession>A0A3N4IU81</accession>
<keyword evidence="2" id="KW-1185">Reference proteome</keyword>
<dbReference type="Proteomes" id="UP000276215">
    <property type="component" value="Unassembled WGS sequence"/>
</dbReference>
<proteinExistence type="predicted"/>
<reference evidence="1 2" key="1">
    <citation type="journal article" date="2018" name="Nat. Ecol. Evol.">
        <title>Pezizomycetes genomes reveal the molecular basis of ectomycorrhizal truffle lifestyle.</title>
        <authorList>
            <person name="Murat C."/>
            <person name="Payen T."/>
            <person name="Noel B."/>
            <person name="Kuo A."/>
            <person name="Morin E."/>
            <person name="Chen J."/>
            <person name="Kohler A."/>
            <person name="Krizsan K."/>
            <person name="Balestrini R."/>
            <person name="Da Silva C."/>
            <person name="Montanini B."/>
            <person name="Hainaut M."/>
            <person name="Levati E."/>
            <person name="Barry K.W."/>
            <person name="Belfiori B."/>
            <person name="Cichocki N."/>
            <person name="Clum A."/>
            <person name="Dockter R.B."/>
            <person name="Fauchery L."/>
            <person name="Guy J."/>
            <person name="Iotti M."/>
            <person name="Le Tacon F."/>
            <person name="Lindquist E.A."/>
            <person name="Lipzen A."/>
            <person name="Malagnac F."/>
            <person name="Mello A."/>
            <person name="Molinier V."/>
            <person name="Miyauchi S."/>
            <person name="Poulain J."/>
            <person name="Riccioni C."/>
            <person name="Rubini A."/>
            <person name="Sitrit Y."/>
            <person name="Splivallo R."/>
            <person name="Traeger S."/>
            <person name="Wang M."/>
            <person name="Zifcakova L."/>
            <person name="Wipf D."/>
            <person name="Zambonelli A."/>
            <person name="Paolocci F."/>
            <person name="Nowrousian M."/>
            <person name="Ottonello S."/>
            <person name="Baldrian P."/>
            <person name="Spatafora J.W."/>
            <person name="Henrissat B."/>
            <person name="Nagy L.G."/>
            <person name="Aury J.M."/>
            <person name="Wincker P."/>
            <person name="Grigoriev I.V."/>
            <person name="Bonfante P."/>
            <person name="Martin F.M."/>
        </authorList>
    </citation>
    <scope>NUCLEOTIDE SEQUENCE [LARGE SCALE GENOMIC DNA]</scope>
    <source>
        <strain evidence="1 2">120613-1</strain>
    </source>
</reference>
<organism evidence="1 2">
    <name type="scientific">Choiromyces venosus 120613-1</name>
    <dbReference type="NCBI Taxonomy" id="1336337"/>
    <lineage>
        <taxon>Eukaryota</taxon>
        <taxon>Fungi</taxon>
        <taxon>Dikarya</taxon>
        <taxon>Ascomycota</taxon>
        <taxon>Pezizomycotina</taxon>
        <taxon>Pezizomycetes</taxon>
        <taxon>Pezizales</taxon>
        <taxon>Tuberaceae</taxon>
        <taxon>Choiromyces</taxon>
    </lineage>
</organism>
<name>A0A3N4IU81_9PEZI</name>
<evidence type="ECO:0000313" key="1">
    <source>
        <dbReference type="EMBL" id="RPA89743.1"/>
    </source>
</evidence>
<gene>
    <name evidence="1" type="ORF">L873DRAFT_1795916</name>
</gene>
<evidence type="ECO:0000313" key="2">
    <source>
        <dbReference type="Proteomes" id="UP000276215"/>
    </source>
</evidence>